<dbReference type="Proteomes" id="UP001222680">
    <property type="component" value="Chromosome"/>
</dbReference>
<accession>A0ABY8GKI8</accession>
<evidence type="ECO:0008006" key="3">
    <source>
        <dbReference type="Google" id="ProtNLM"/>
    </source>
</evidence>
<keyword evidence="2" id="KW-1185">Reference proteome</keyword>
<evidence type="ECO:0000313" key="2">
    <source>
        <dbReference type="Proteomes" id="UP001222680"/>
    </source>
</evidence>
<organism evidence="1 2">
    <name type="scientific">Edwardsiella ictaluri</name>
    <dbReference type="NCBI Taxonomy" id="67780"/>
    <lineage>
        <taxon>Bacteria</taxon>
        <taxon>Pseudomonadati</taxon>
        <taxon>Pseudomonadota</taxon>
        <taxon>Gammaproteobacteria</taxon>
        <taxon>Enterobacterales</taxon>
        <taxon>Hafniaceae</taxon>
        <taxon>Edwardsiella</taxon>
    </lineage>
</organism>
<dbReference type="RefSeq" id="WP_015869911.1">
    <property type="nucleotide sequence ID" value="NZ_AP028097.1"/>
</dbReference>
<sequence>MSVISGFIDAAHILVEYSFFYYLNKFKNKALVTHISRDHKKGQPEGWPFTRLPLLITHH</sequence>
<dbReference type="GeneID" id="69537562"/>
<gene>
    <name evidence="1" type="ORF">MAY91_09105</name>
</gene>
<proteinExistence type="predicted"/>
<name>A0ABY8GKI8_EDWIC</name>
<reference evidence="1 2" key="1">
    <citation type="submission" date="2022-02" db="EMBL/GenBank/DDBJ databases">
        <title>Phenotypic, genotypic and serological characterization of Edwardsiella ictaluri from catfish and ornamental fish species.</title>
        <authorList>
            <person name="Rose D."/>
            <person name="Tekedar H.C."/>
            <person name="Waldbieser G.C."/>
            <person name="Aarattuthodi S."/>
            <person name="Griffin M.J."/>
        </authorList>
    </citation>
    <scope>NUCLEOTIDE SEQUENCE [LARGE SCALE GENOMIC DNA]</scope>
    <source>
        <strain evidence="1 2">13 TAL-140 K3</strain>
    </source>
</reference>
<evidence type="ECO:0000313" key="1">
    <source>
        <dbReference type="EMBL" id="WFN98035.1"/>
    </source>
</evidence>
<dbReference type="EMBL" id="CP092014">
    <property type="protein sequence ID" value="WFN98035.1"/>
    <property type="molecule type" value="Genomic_DNA"/>
</dbReference>
<protein>
    <recommendedName>
        <fullName evidence="3">Transposase</fullName>
    </recommendedName>
</protein>